<dbReference type="EMBL" id="LHUJ01000276">
    <property type="protein sequence ID" value="KOR41842.1"/>
    <property type="molecule type" value="Genomic_DNA"/>
</dbReference>
<dbReference type="EMBL" id="LHUJ01000214">
    <property type="protein sequence ID" value="KOR43931.1"/>
    <property type="molecule type" value="Genomic_DNA"/>
</dbReference>
<evidence type="ECO:0000313" key="1">
    <source>
        <dbReference type="EMBL" id="KOR41842.1"/>
    </source>
</evidence>
<sequence>MTGFIDEHRNVYGVEPICKVLPIAPSTYYLHAARRADPSRASARAQADTQLCAA</sequence>
<comment type="caution">
    <text evidence="1">The sequence shown here is derived from an EMBL/GenBank/DDBJ whole genome shotgun (WGS) entry which is preliminary data.</text>
</comment>
<name>A0AAP0ZJE7_9XANT</name>
<dbReference type="Proteomes" id="UP000036790">
    <property type="component" value="Unassembled WGS sequence"/>
</dbReference>
<reference evidence="1 3" key="2">
    <citation type="submission" date="2015-09" db="EMBL/GenBank/DDBJ databases">
        <title>Draft genome sequence of Xanthomonas oryzae pv. USA str. X11-5A.</title>
        <authorList>
            <person name="Knight B.M."/>
            <person name="Roberts D.P."/>
            <person name="Lin D."/>
            <person name="Hari K."/>
            <person name="Fletcher J."/>
            <person name="Melcher U."/>
            <person name="Blagden T."/>
            <person name="Winegar R.A."/>
        </authorList>
    </citation>
    <scope>NUCLEOTIDE SEQUENCE [LARGE SCALE GENOMIC DNA]</scope>
    <source>
        <strain evidence="1 3">X11-5A</strain>
    </source>
</reference>
<reference evidence="1 3" key="1">
    <citation type="submission" date="2015-07" db="EMBL/GenBank/DDBJ databases">
        <authorList>
            <consortium name="Consortium for Microbial Forensics and Genomics (microFORGE)"/>
            <person name="Knight B.M."/>
            <person name="Roberts D.P."/>
            <person name="Lin D."/>
            <person name="Hari K."/>
            <person name="Fletcher J."/>
            <person name="Melcher U."/>
            <person name="Blagden T."/>
            <person name="Winegar R.A."/>
        </authorList>
    </citation>
    <scope>NUCLEOTIDE SEQUENCE [LARGE SCALE GENOMIC DNA]</scope>
    <source>
        <strain evidence="1 3">X11-5A</strain>
    </source>
</reference>
<gene>
    <name evidence="2" type="ORF">ADT25_11685</name>
    <name evidence="1" type="ORF">ADT25_16235</name>
</gene>
<organism evidence="1 3">
    <name type="scientific">Xanthomonas oryzae</name>
    <dbReference type="NCBI Taxonomy" id="347"/>
    <lineage>
        <taxon>Bacteria</taxon>
        <taxon>Pseudomonadati</taxon>
        <taxon>Pseudomonadota</taxon>
        <taxon>Gammaproteobacteria</taxon>
        <taxon>Lysobacterales</taxon>
        <taxon>Lysobacteraceae</taxon>
        <taxon>Xanthomonas</taxon>
    </lineage>
</organism>
<protein>
    <submittedName>
        <fullName evidence="1">Transposase</fullName>
    </submittedName>
</protein>
<accession>A0AAP0ZJE7</accession>
<proteinExistence type="predicted"/>
<dbReference type="AlphaFoldDB" id="A0AAP0ZJE7"/>
<evidence type="ECO:0000313" key="2">
    <source>
        <dbReference type="EMBL" id="KOR43931.1"/>
    </source>
</evidence>
<evidence type="ECO:0000313" key="3">
    <source>
        <dbReference type="Proteomes" id="UP000036790"/>
    </source>
</evidence>
<feature type="non-terminal residue" evidence="1">
    <location>
        <position position="54"/>
    </location>
</feature>